<evidence type="ECO:0000313" key="10">
    <source>
        <dbReference type="Proteomes" id="UP000051017"/>
    </source>
</evidence>
<dbReference type="InterPro" id="IPR028082">
    <property type="entry name" value="Peripla_BP_I"/>
</dbReference>
<dbReference type="PANTHER" id="PTHR34296:SF2">
    <property type="entry name" value="ABC TRANSPORTER GUANOSINE-BINDING PROTEIN NUPN"/>
    <property type="match status" value="1"/>
</dbReference>
<name>A0A0R2Q9Y2_9ACTN</name>
<dbReference type="PANTHER" id="PTHR34296">
    <property type="entry name" value="TRANSCRIPTIONAL ACTIVATOR PROTEIN MED"/>
    <property type="match status" value="1"/>
</dbReference>
<evidence type="ECO:0000256" key="4">
    <source>
        <dbReference type="ARBA" id="ARBA00022729"/>
    </source>
</evidence>
<feature type="chain" id="PRO_5038791782" description="ABC transporter substrate-binding protein PnrA-like domain-containing protein" evidence="7">
    <location>
        <begin position="31"/>
        <end position="364"/>
    </location>
</feature>
<comment type="similarity">
    <text evidence="2">Belongs to the BMP lipoprotein family.</text>
</comment>
<reference evidence="9 10" key="1">
    <citation type="submission" date="2015-10" db="EMBL/GenBank/DDBJ databases">
        <title>Metagenome-Assembled Genomes uncover a global brackish microbiome.</title>
        <authorList>
            <person name="Hugerth L.W."/>
            <person name="Larsson J."/>
            <person name="Alneberg J."/>
            <person name="Lindh M.V."/>
            <person name="Legrand C."/>
            <person name="Pinhassi J."/>
            <person name="Andersson A.F."/>
        </authorList>
    </citation>
    <scope>NUCLEOTIDE SEQUENCE [LARGE SCALE GENOMIC DNA]</scope>
    <source>
        <strain evidence="9">BACL6 MAG-120924-bin43</strain>
    </source>
</reference>
<keyword evidence="3" id="KW-1003">Cell membrane</keyword>
<keyword evidence="6" id="KW-0449">Lipoprotein</keyword>
<keyword evidence="5" id="KW-0472">Membrane</keyword>
<gene>
    <name evidence="9" type="ORF">ABR75_04145</name>
</gene>
<feature type="signal peptide" evidence="7">
    <location>
        <begin position="1"/>
        <end position="30"/>
    </location>
</feature>
<dbReference type="InterPro" id="IPR050957">
    <property type="entry name" value="BMP_lipoprotein"/>
</dbReference>
<protein>
    <recommendedName>
        <fullName evidence="8">ABC transporter substrate-binding protein PnrA-like domain-containing protein</fullName>
    </recommendedName>
</protein>
<evidence type="ECO:0000256" key="7">
    <source>
        <dbReference type="SAM" id="SignalP"/>
    </source>
</evidence>
<dbReference type="EMBL" id="LIBJ01000202">
    <property type="protein sequence ID" value="KRO47030.1"/>
    <property type="molecule type" value="Genomic_DNA"/>
</dbReference>
<comment type="subcellular location">
    <subcellularLocation>
        <location evidence="1">Cell membrane</location>
        <topology evidence="1">Lipid-anchor</topology>
    </subcellularLocation>
</comment>
<dbReference type="InterPro" id="IPR003760">
    <property type="entry name" value="PnrA-like"/>
</dbReference>
<dbReference type="Pfam" id="PF02608">
    <property type="entry name" value="Bmp"/>
    <property type="match status" value="1"/>
</dbReference>
<dbReference type="AlphaFoldDB" id="A0A0R2Q9Y2"/>
<dbReference type="Gene3D" id="3.40.50.2300">
    <property type="match status" value="2"/>
</dbReference>
<accession>A0A0R2Q9Y2</accession>
<dbReference type="GO" id="GO:0005886">
    <property type="term" value="C:plasma membrane"/>
    <property type="evidence" value="ECO:0007669"/>
    <property type="project" value="UniProtKB-SubCell"/>
</dbReference>
<sequence>MWIREREKIKMRKQTIKGLAVGLVAVFALAACGSSSSSSDTIAAEAEAEDTTSAEPAGLACEVTDTGGVDDKGFNQIAYEGLLQAEAELGVTTEFLESTSDADYAPNLQSFIDKGCDIIVTVGFLLADATKVAAEANPSVQFAIVDSNTSASNVQGLTFATDQPSFLAGYMAAATTQTGIVGTFGGINIPPVSIFMQGFALGVEYYNAQKGTSVKVLGWDVAKQDGTFAGNFNSLDDGRNIAKSQSDEGADIIFPVAGPVGLGSAAFAMESGGKVKIIGVDVDMSISNDTQAEVYVASVLKRIDSAVLAAVGSALNFEGGGTDYLGTLENGGVGVAITSDISSDLGLELESVTAGIIDGSIVTS</sequence>
<proteinExistence type="inferred from homology"/>
<evidence type="ECO:0000259" key="8">
    <source>
        <dbReference type="Pfam" id="PF02608"/>
    </source>
</evidence>
<feature type="domain" description="ABC transporter substrate-binding protein PnrA-like" evidence="8">
    <location>
        <begin position="63"/>
        <end position="340"/>
    </location>
</feature>
<organism evidence="9 10">
    <name type="scientific">Acidimicrobiia bacterium BACL6 MAG-120924-bin43</name>
    <dbReference type="NCBI Taxonomy" id="1655583"/>
    <lineage>
        <taxon>Bacteria</taxon>
        <taxon>Bacillati</taxon>
        <taxon>Actinomycetota</taxon>
        <taxon>Acidimicrobiia</taxon>
        <taxon>acIV cluster</taxon>
    </lineage>
</organism>
<comment type="caution">
    <text evidence="9">The sequence shown here is derived from an EMBL/GenBank/DDBJ whole genome shotgun (WGS) entry which is preliminary data.</text>
</comment>
<keyword evidence="4 7" id="KW-0732">Signal</keyword>
<evidence type="ECO:0000256" key="3">
    <source>
        <dbReference type="ARBA" id="ARBA00022475"/>
    </source>
</evidence>
<dbReference type="SUPFAM" id="SSF53822">
    <property type="entry name" value="Periplasmic binding protein-like I"/>
    <property type="match status" value="1"/>
</dbReference>
<evidence type="ECO:0000256" key="5">
    <source>
        <dbReference type="ARBA" id="ARBA00023136"/>
    </source>
</evidence>
<evidence type="ECO:0000313" key="9">
    <source>
        <dbReference type="EMBL" id="KRO47030.1"/>
    </source>
</evidence>
<evidence type="ECO:0000256" key="6">
    <source>
        <dbReference type="ARBA" id="ARBA00023288"/>
    </source>
</evidence>
<evidence type="ECO:0000256" key="1">
    <source>
        <dbReference type="ARBA" id="ARBA00004193"/>
    </source>
</evidence>
<dbReference type="CDD" id="cd06354">
    <property type="entry name" value="PBP1_PrnA-like"/>
    <property type="match status" value="1"/>
</dbReference>
<dbReference type="PROSITE" id="PS51257">
    <property type="entry name" value="PROKAR_LIPOPROTEIN"/>
    <property type="match status" value="1"/>
</dbReference>
<evidence type="ECO:0000256" key="2">
    <source>
        <dbReference type="ARBA" id="ARBA00008610"/>
    </source>
</evidence>
<dbReference type="Proteomes" id="UP000051017">
    <property type="component" value="Unassembled WGS sequence"/>
</dbReference>